<keyword evidence="4" id="KW-0949">S-adenosyl-L-methionine</keyword>
<dbReference type="FunFam" id="3.40.1280.30:FF:000003">
    <property type="entry name" value="tRNA methyltransferase 10C, mitochondrial RNase P subunit"/>
    <property type="match status" value="1"/>
</dbReference>
<dbReference type="GO" id="GO:0008168">
    <property type="term" value="F:methyltransferase activity"/>
    <property type="evidence" value="ECO:0007669"/>
    <property type="project" value="UniProtKB-KW"/>
</dbReference>
<evidence type="ECO:0000256" key="7">
    <source>
        <dbReference type="ARBA" id="ARBA00023054"/>
    </source>
</evidence>
<keyword evidence="5" id="KW-0819">tRNA processing</keyword>
<comment type="subcellular location">
    <subcellularLocation>
        <location evidence="1">Mitochondrion</location>
    </subcellularLocation>
</comment>
<dbReference type="OrthoDB" id="9976048at2759"/>
<dbReference type="PANTHER" id="PTHR13563:SF5">
    <property type="entry name" value="TRNA METHYLTRANSFERASE 10 HOMOLOG C"/>
    <property type="match status" value="1"/>
</dbReference>
<keyword evidence="2" id="KW-0489">Methyltransferase</keyword>
<keyword evidence="3" id="KW-0808">Transferase</keyword>
<keyword evidence="8" id="KW-0496">Mitochondrion</keyword>
<dbReference type="InterPro" id="IPR025812">
    <property type="entry name" value="Trm10_C_MTase_dom"/>
</dbReference>
<keyword evidence="13" id="KW-1185">Reference proteome</keyword>
<dbReference type="Gene3D" id="3.40.1280.30">
    <property type="match status" value="1"/>
</dbReference>
<evidence type="ECO:0000259" key="11">
    <source>
        <dbReference type="PROSITE" id="PS51675"/>
    </source>
</evidence>
<evidence type="ECO:0000256" key="10">
    <source>
        <dbReference type="SAM" id="Coils"/>
    </source>
</evidence>
<protein>
    <recommendedName>
        <fullName evidence="9">RNA (guanine-9-)-methyltransferase domain-containing protein 1</fullName>
    </recommendedName>
</protein>
<proteinExistence type="predicted"/>
<dbReference type="PANTHER" id="PTHR13563">
    <property type="entry name" value="TRNA (GUANINE-9-) METHYLTRANSFERASE"/>
    <property type="match status" value="1"/>
</dbReference>
<comment type="caution">
    <text evidence="12">The sequence shown here is derived from an EMBL/GenBank/DDBJ whole genome shotgun (WGS) entry which is preliminary data.</text>
</comment>
<accession>A0A9J6BNV8</accession>
<keyword evidence="7 10" id="KW-0175">Coiled coil</keyword>
<feature type="domain" description="SAM-dependent MTase TRM10-type" evidence="11">
    <location>
        <begin position="144"/>
        <end position="339"/>
    </location>
</feature>
<gene>
    <name evidence="12" type="ORF">PVAND_001587</name>
</gene>
<dbReference type="Proteomes" id="UP001107558">
    <property type="component" value="Chromosome 3"/>
</dbReference>
<dbReference type="PROSITE" id="PS51675">
    <property type="entry name" value="SAM_MT_TRM10"/>
    <property type="match status" value="1"/>
</dbReference>
<reference evidence="12" key="1">
    <citation type="submission" date="2021-03" db="EMBL/GenBank/DDBJ databases">
        <title>Chromosome level genome of the anhydrobiotic midge Polypedilum vanderplanki.</title>
        <authorList>
            <person name="Yoshida Y."/>
            <person name="Kikawada T."/>
            <person name="Gusev O."/>
        </authorList>
    </citation>
    <scope>NUCLEOTIDE SEQUENCE</scope>
    <source>
        <strain evidence="12">NIAS01</strain>
        <tissue evidence="12">Whole body or cell culture</tissue>
    </source>
</reference>
<dbReference type="InterPro" id="IPR028564">
    <property type="entry name" value="MT_TRM10-typ"/>
</dbReference>
<organism evidence="12 13">
    <name type="scientific">Polypedilum vanderplanki</name>
    <name type="common">Sleeping chironomid midge</name>
    <dbReference type="NCBI Taxonomy" id="319348"/>
    <lineage>
        <taxon>Eukaryota</taxon>
        <taxon>Metazoa</taxon>
        <taxon>Ecdysozoa</taxon>
        <taxon>Arthropoda</taxon>
        <taxon>Hexapoda</taxon>
        <taxon>Insecta</taxon>
        <taxon>Pterygota</taxon>
        <taxon>Neoptera</taxon>
        <taxon>Endopterygota</taxon>
        <taxon>Diptera</taxon>
        <taxon>Nematocera</taxon>
        <taxon>Chironomoidea</taxon>
        <taxon>Chironomidae</taxon>
        <taxon>Chironominae</taxon>
        <taxon>Polypedilum</taxon>
        <taxon>Polypedilum</taxon>
    </lineage>
</organism>
<evidence type="ECO:0000256" key="4">
    <source>
        <dbReference type="ARBA" id="ARBA00022691"/>
    </source>
</evidence>
<dbReference type="AlphaFoldDB" id="A0A9J6BNV8"/>
<dbReference type="GO" id="GO:0097745">
    <property type="term" value="P:mitochondrial tRNA 5'-end processing"/>
    <property type="evidence" value="ECO:0007669"/>
    <property type="project" value="TreeGrafter"/>
</dbReference>
<dbReference type="GO" id="GO:0000049">
    <property type="term" value="F:tRNA binding"/>
    <property type="evidence" value="ECO:0007669"/>
    <property type="project" value="TreeGrafter"/>
</dbReference>
<name>A0A9J6BNV8_POLVA</name>
<dbReference type="InterPro" id="IPR038459">
    <property type="entry name" value="MT_TRM10-typ_sf"/>
</dbReference>
<feature type="coiled-coil region" evidence="10">
    <location>
        <begin position="93"/>
        <end position="120"/>
    </location>
</feature>
<dbReference type="InterPro" id="IPR007356">
    <property type="entry name" value="tRNA_m1G_MeTrfase_euk"/>
</dbReference>
<evidence type="ECO:0000256" key="3">
    <source>
        <dbReference type="ARBA" id="ARBA00022679"/>
    </source>
</evidence>
<evidence type="ECO:0000256" key="5">
    <source>
        <dbReference type="ARBA" id="ARBA00022694"/>
    </source>
</evidence>
<evidence type="ECO:0000256" key="2">
    <source>
        <dbReference type="ARBA" id="ARBA00022603"/>
    </source>
</evidence>
<evidence type="ECO:0000256" key="1">
    <source>
        <dbReference type="ARBA" id="ARBA00004173"/>
    </source>
</evidence>
<dbReference type="GO" id="GO:0005654">
    <property type="term" value="C:nucleoplasm"/>
    <property type="evidence" value="ECO:0007669"/>
    <property type="project" value="TreeGrafter"/>
</dbReference>
<dbReference type="CDD" id="cd18102">
    <property type="entry name" value="Trm10_MRRP1"/>
    <property type="match status" value="1"/>
</dbReference>
<evidence type="ECO:0000256" key="6">
    <source>
        <dbReference type="ARBA" id="ARBA00022946"/>
    </source>
</evidence>
<dbReference type="GO" id="GO:0032259">
    <property type="term" value="P:methylation"/>
    <property type="evidence" value="ECO:0007669"/>
    <property type="project" value="UniProtKB-KW"/>
</dbReference>
<evidence type="ECO:0000313" key="12">
    <source>
        <dbReference type="EMBL" id="KAG5671389.1"/>
    </source>
</evidence>
<evidence type="ECO:0000313" key="13">
    <source>
        <dbReference type="Proteomes" id="UP001107558"/>
    </source>
</evidence>
<keyword evidence="6" id="KW-0809">Transit peptide</keyword>
<evidence type="ECO:0000256" key="9">
    <source>
        <dbReference type="ARBA" id="ARBA00029803"/>
    </source>
</evidence>
<dbReference type="GO" id="GO:0070131">
    <property type="term" value="P:positive regulation of mitochondrial translation"/>
    <property type="evidence" value="ECO:0007669"/>
    <property type="project" value="TreeGrafter"/>
</dbReference>
<evidence type="ECO:0000256" key="8">
    <source>
        <dbReference type="ARBA" id="ARBA00023128"/>
    </source>
</evidence>
<dbReference type="EMBL" id="JADBJN010000003">
    <property type="protein sequence ID" value="KAG5671389.1"/>
    <property type="molecule type" value="Genomic_DNA"/>
</dbReference>
<sequence>MIRLMKCLSQQLRPRTDLIRCYSVEVQNQKETNPEKEKKRKVIELELDIMKQEGRKVPSKLSKGEMEKLLDLNSVSARRKYLAFLFSCEMTHINQKKKKEERMIERQKALEERREKEKDMHIVYGLNRNSIFLKIYETTMNLWHNNKLTRAMQFSQKLVIDCSYDQHMTMQEAENCAKQLCYTFAMNRLHDQPFDLHYCNLDTVNTVSGKKLHNHIPTMFNPDFPLNVHKESFMDLFDKDKLVYLTPHCRNELIEYNHDDIYIVGAMVDKANNEPISLAKAKKHNLRMAKLPLERFLHWGIGGKSLAINQIVEILLDVRAKNDWESALLKHVPRRKLFKENLNQSHKIKGAQDFKTKSKITISKNFFNDNSEDQQGFEDRRQRSFNALNEKHLPPRSKERKHFEKYFNLETWGNQLKKKNNNNDN</sequence>
<dbReference type="GO" id="GO:0005739">
    <property type="term" value="C:mitochondrion"/>
    <property type="evidence" value="ECO:0007669"/>
    <property type="project" value="UniProtKB-SubCell"/>
</dbReference>